<dbReference type="SUPFAM" id="SSF56281">
    <property type="entry name" value="Metallo-hydrolase/oxidoreductase"/>
    <property type="match status" value="1"/>
</dbReference>
<dbReference type="InterPro" id="IPR050698">
    <property type="entry name" value="MBL"/>
</dbReference>
<dbReference type="CDD" id="cd16295">
    <property type="entry name" value="TTHA0252-CPSF-like_MBL-fold"/>
    <property type="match status" value="1"/>
</dbReference>
<dbReference type="SMART" id="SM01027">
    <property type="entry name" value="Beta-Casp"/>
    <property type="match status" value="1"/>
</dbReference>
<dbReference type="Gene3D" id="3.60.15.10">
    <property type="entry name" value="Ribonuclease Z/Hydroxyacylglutathione hydrolase-like"/>
    <property type="match status" value="1"/>
</dbReference>
<feature type="domain" description="Beta-Casp" evidence="3">
    <location>
        <begin position="239"/>
        <end position="365"/>
    </location>
</feature>
<dbReference type="PANTHER" id="PTHR11203:SF37">
    <property type="entry name" value="INTEGRATOR COMPLEX SUBUNIT 11"/>
    <property type="match status" value="1"/>
</dbReference>
<evidence type="ECO:0000259" key="3">
    <source>
        <dbReference type="SMART" id="SM01027"/>
    </source>
</evidence>
<keyword evidence="1" id="KW-0378">Hydrolase</keyword>
<evidence type="ECO:0000259" key="2">
    <source>
        <dbReference type="SMART" id="SM00849"/>
    </source>
</evidence>
<evidence type="ECO:0008006" key="6">
    <source>
        <dbReference type="Google" id="ProtNLM"/>
    </source>
</evidence>
<dbReference type="Gene3D" id="3.40.50.10890">
    <property type="match status" value="1"/>
</dbReference>
<dbReference type="GO" id="GO:0016787">
    <property type="term" value="F:hydrolase activity"/>
    <property type="evidence" value="ECO:0007669"/>
    <property type="project" value="UniProtKB-KW"/>
</dbReference>
<name>A0A1F6M938_9BACT</name>
<feature type="domain" description="Metallo-beta-lactamase" evidence="2">
    <location>
        <begin position="13"/>
        <end position="223"/>
    </location>
</feature>
<reference evidence="4 5" key="1">
    <citation type="journal article" date="2016" name="Nat. Commun.">
        <title>Thousands of microbial genomes shed light on interconnected biogeochemical processes in an aquifer system.</title>
        <authorList>
            <person name="Anantharaman K."/>
            <person name="Brown C.T."/>
            <person name="Hug L.A."/>
            <person name="Sharon I."/>
            <person name="Castelle C.J."/>
            <person name="Probst A.J."/>
            <person name="Thomas B.C."/>
            <person name="Singh A."/>
            <person name="Wilkins M.J."/>
            <person name="Karaoz U."/>
            <person name="Brodie E.L."/>
            <person name="Williams K.H."/>
            <person name="Hubbard S.S."/>
            <person name="Banfield J.F."/>
        </authorList>
    </citation>
    <scope>NUCLEOTIDE SEQUENCE [LARGE SCALE GENOMIC DNA]</scope>
</reference>
<dbReference type="InterPro" id="IPR022712">
    <property type="entry name" value="Beta_Casp"/>
</dbReference>
<dbReference type="EMBL" id="MFQD01000010">
    <property type="protein sequence ID" value="OGH68121.1"/>
    <property type="molecule type" value="Genomic_DNA"/>
</dbReference>
<proteinExistence type="predicted"/>
<dbReference type="Proteomes" id="UP000176532">
    <property type="component" value="Unassembled WGS sequence"/>
</dbReference>
<dbReference type="InterPro" id="IPR001279">
    <property type="entry name" value="Metallo-B-lactamas"/>
</dbReference>
<dbReference type="InterPro" id="IPR036866">
    <property type="entry name" value="RibonucZ/Hydroxyglut_hydro"/>
</dbReference>
<dbReference type="Pfam" id="PF10996">
    <property type="entry name" value="Beta-Casp"/>
    <property type="match status" value="1"/>
</dbReference>
<dbReference type="PANTHER" id="PTHR11203">
    <property type="entry name" value="CLEAVAGE AND POLYADENYLATION SPECIFICITY FACTOR FAMILY MEMBER"/>
    <property type="match status" value="1"/>
</dbReference>
<comment type="caution">
    <text evidence="4">The sequence shown here is derived from an EMBL/GenBank/DDBJ whole genome shotgun (WGS) entry which is preliminary data.</text>
</comment>
<organism evidence="4 5">
    <name type="scientific">Candidatus Magasanikbacteria bacterium RIFCSPHIGHO2_02_FULL_50_9b</name>
    <dbReference type="NCBI Taxonomy" id="1798682"/>
    <lineage>
        <taxon>Bacteria</taxon>
        <taxon>Candidatus Magasanikiibacteriota</taxon>
    </lineage>
</organism>
<protein>
    <recommendedName>
        <fullName evidence="6">MBL fold hydrolase</fullName>
    </recommendedName>
</protein>
<dbReference type="Pfam" id="PF07521">
    <property type="entry name" value="RMMBL"/>
    <property type="match status" value="1"/>
</dbReference>
<evidence type="ECO:0000313" key="5">
    <source>
        <dbReference type="Proteomes" id="UP000176532"/>
    </source>
</evidence>
<sequence>MKVHFFGAAGEVTGSCFMIEHRATKILIDCGLFQGTELADERSHAPFPFDPTTLAAVVVTHAHIDHCGRVPQLFNRGYRGLVYASEPTGELIKLQWDDMLQIMTGQLTRHGRLMLYEAEDVARAMQAIHGVPYGRVIECTPEVKIILHDAGHILGSSWIEVHAGDRTIVFSGDIGNDNVPIIRETESLVACDLLVTEATYGDRLHVASKNRKEDLRATIIDAIKRGGALMIAAFSLERTQEILYELNTLIEHDRALPHVPIYLDSPLAIAANQLYRRFTNYYDTAAAAMWKRGDDFLDFPGLHVTRSVAESKLINSAPNPKIIIAGSGMLSGGRITHHLMRYLPDPRSTLLLVSYQAEGTLGRKIVERPGSVSINGEQIPVRCEIARIDSYSAHGDQEKLLRWIASGPSRPARAAVVHADPPAAQEFVRLLGTRHHINGEAARSGQIIEV</sequence>
<dbReference type="STRING" id="1798682.A3C15_03370"/>
<dbReference type="InterPro" id="IPR011108">
    <property type="entry name" value="RMMBL"/>
</dbReference>
<dbReference type="AlphaFoldDB" id="A0A1F6M938"/>
<dbReference type="SMART" id="SM00849">
    <property type="entry name" value="Lactamase_B"/>
    <property type="match status" value="1"/>
</dbReference>
<accession>A0A1F6M938</accession>
<dbReference type="GO" id="GO:0004521">
    <property type="term" value="F:RNA endonuclease activity"/>
    <property type="evidence" value="ECO:0007669"/>
    <property type="project" value="TreeGrafter"/>
</dbReference>
<evidence type="ECO:0000313" key="4">
    <source>
        <dbReference type="EMBL" id="OGH68121.1"/>
    </source>
</evidence>
<evidence type="ECO:0000256" key="1">
    <source>
        <dbReference type="ARBA" id="ARBA00022801"/>
    </source>
</evidence>
<gene>
    <name evidence="4" type="ORF">A3C15_03370</name>
</gene>
<dbReference type="Pfam" id="PF00753">
    <property type="entry name" value="Lactamase_B"/>
    <property type="match status" value="1"/>
</dbReference>